<evidence type="ECO:0000313" key="18">
    <source>
        <dbReference type="EMBL" id="AFZ24808.1"/>
    </source>
</evidence>
<evidence type="ECO:0000256" key="4">
    <source>
        <dbReference type="ARBA" id="ARBA00022475"/>
    </source>
</evidence>
<dbReference type="InterPro" id="IPR050515">
    <property type="entry name" value="Beta-lactam/transpept"/>
</dbReference>
<keyword evidence="5" id="KW-0997">Cell inner membrane</keyword>
<evidence type="ECO:0000256" key="2">
    <source>
        <dbReference type="ARBA" id="ARBA00004236"/>
    </source>
</evidence>
<keyword evidence="19" id="KW-1185">Reference proteome</keyword>
<keyword evidence="9" id="KW-0133">Cell shape</keyword>
<dbReference type="NCBIfam" id="TIGR03423">
    <property type="entry name" value="pbp2_mrdA"/>
    <property type="match status" value="1"/>
</dbReference>
<feature type="region of interest" description="Disordered" evidence="14">
    <location>
        <begin position="569"/>
        <end position="588"/>
    </location>
</feature>
<dbReference type="HOGENOM" id="CLU_009289_1_2_3"/>
<feature type="region of interest" description="Disordered" evidence="14">
    <location>
        <begin position="643"/>
        <end position="663"/>
    </location>
</feature>
<organism evidence="18 19">
    <name type="scientific">Cylindrospermum stagnale PCC 7417</name>
    <dbReference type="NCBI Taxonomy" id="56107"/>
    <lineage>
        <taxon>Bacteria</taxon>
        <taxon>Bacillati</taxon>
        <taxon>Cyanobacteriota</taxon>
        <taxon>Cyanophyceae</taxon>
        <taxon>Nostocales</taxon>
        <taxon>Nostocaceae</taxon>
        <taxon>Cylindrospermum</taxon>
    </lineage>
</organism>
<keyword evidence="8" id="KW-0378">Hydrolase</keyword>
<dbReference type="InterPro" id="IPR036138">
    <property type="entry name" value="PBP_dimer_sf"/>
</dbReference>
<dbReference type="GO" id="GO:0071555">
    <property type="term" value="P:cell wall organization"/>
    <property type="evidence" value="ECO:0007669"/>
    <property type="project" value="UniProtKB-KW"/>
</dbReference>
<dbReference type="Gene3D" id="3.30.1390.30">
    <property type="entry name" value="Penicillin-binding protein 2a, domain 3"/>
    <property type="match status" value="1"/>
</dbReference>
<keyword evidence="12 15" id="KW-0472">Membrane</keyword>
<feature type="compositionally biased region" description="Polar residues" evidence="14">
    <location>
        <begin position="644"/>
        <end position="663"/>
    </location>
</feature>
<dbReference type="SUPFAM" id="SSF56601">
    <property type="entry name" value="beta-lactamase/transpeptidase-like"/>
    <property type="match status" value="1"/>
</dbReference>
<accession>K9WX67</accession>
<evidence type="ECO:0000256" key="12">
    <source>
        <dbReference type="ARBA" id="ARBA00023136"/>
    </source>
</evidence>
<keyword evidence="7 15" id="KW-0812">Transmembrane</keyword>
<feature type="domain" description="Penicillin-binding protein transpeptidase" evidence="16">
    <location>
        <begin position="317"/>
        <end position="630"/>
    </location>
</feature>
<evidence type="ECO:0000256" key="14">
    <source>
        <dbReference type="SAM" id="MobiDB-lite"/>
    </source>
</evidence>
<dbReference type="GO" id="GO:0006508">
    <property type="term" value="P:proteolysis"/>
    <property type="evidence" value="ECO:0007669"/>
    <property type="project" value="UniProtKB-KW"/>
</dbReference>
<evidence type="ECO:0000256" key="5">
    <source>
        <dbReference type="ARBA" id="ARBA00022519"/>
    </source>
</evidence>
<evidence type="ECO:0000256" key="6">
    <source>
        <dbReference type="ARBA" id="ARBA00022670"/>
    </source>
</evidence>
<dbReference type="eggNOG" id="COG0768">
    <property type="taxonomic scope" value="Bacteria"/>
</dbReference>
<dbReference type="Pfam" id="PF00905">
    <property type="entry name" value="Transpeptidase"/>
    <property type="match status" value="1"/>
</dbReference>
<evidence type="ECO:0000256" key="13">
    <source>
        <dbReference type="ARBA" id="ARBA00023316"/>
    </source>
</evidence>
<dbReference type="Proteomes" id="UP000010475">
    <property type="component" value="Chromosome"/>
</dbReference>
<keyword evidence="13" id="KW-0961">Cell wall biogenesis/degradation</keyword>
<dbReference type="Pfam" id="PF03717">
    <property type="entry name" value="PBP_dimer"/>
    <property type="match status" value="1"/>
</dbReference>
<dbReference type="InterPro" id="IPR012338">
    <property type="entry name" value="Beta-lactam/transpept-like"/>
</dbReference>
<evidence type="ECO:0000256" key="8">
    <source>
        <dbReference type="ARBA" id="ARBA00022801"/>
    </source>
</evidence>
<evidence type="ECO:0000256" key="10">
    <source>
        <dbReference type="ARBA" id="ARBA00022984"/>
    </source>
</evidence>
<dbReference type="Gene3D" id="3.90.1310.10">
    <property type="entry name" value="Penicillin-binding protein 2a (Domain 2)"/>
    <property type="match status" value="1"/>
</dbReference>
<comment type="similarity">
    <text evidence="3">Belongs to the transpeptidase family.</text>
</comment>
<evidence type="ECO:0000313" key="19">
    <source>
        <dbReference type="Proteomes" id="UP000010475"/>
    </source>
</evidence>
<gene>
    <name evidence="18" type="ORF">Cylst_2602</name>
</gene>
<dbReference type="SUPFAM" id="SSF56519">
    <property type="entry name" value="Penicillin binding protein dimerisation domain"/>
    <property type="match status" value="1"/>
</dbReference>
<evidence type="ECO:0000256" key="9">
    <source>
        <dbReference type="ARBA" id="ARBA00022960"/>
    </source>
</evidence>
<evidence type="ECO:0000256" key="3">
    <source>
        <dbReference type="ARBA" id="ARBA00007171"/>
    </source>
</evidence>
<dbReference type="InterPro" id="IPR001460">
    <property type="entry name" value="PCN-bd_Tpept"/>
</dbReference>
<dbReference type="PATRIC" id="fig|56107.3.peg.2873"/>
<keyword evidence="11 15" id="KW-1133">Transmembrane helix</keyword>
<evidence type="ECO:0000256" key="11">
    <source>
        <dbReference type="ARBA" id="ARBA00022989"/>
    </source>
</evidence>
<evidence type="ECO:0000259" key="16">
    <source>
        <dbReference type="Pfam" id="PF00905"/>
    </source>
</evidence>
<comment type="subcellular location">
    <subcellularLocation>
        <location evidence="2">Cell membrane</location>
    </subcellularLocation>
    <subcellularLocation>
        <location evidence="1">Membrane</location>
        <topology evidence="1">Single-pass membrane protein</topology>
    </subcellularLocation>
</comment>
<dbReference type="AlphaFoldDB" id="K9WX67"/>
<keyword evidence="6" id="KW-0645">Protease</keyword>
<dbReference type="Gene3D" id="3.40.710.10">
    <property type="entry name" value="DD-peptidase/beta-lactamase superfamily"/>
    <property type="match status" value="1"/>
</dbReference>
<dbReference type="InterPro" id="IPR005311">
    <property type="entry name" value="PBP_dimer"/>
</dbReference>
<evidence type="ECO:0000256" key="1">
    <source>
        <dbReference type="ARBA" id="ARBA00004167"/>
    </source>
</evidence>
<evidence type="ECO:0000259" key="17">
    <source>
        <dbReference type="Pfam" id="PF03717"/>
    </source>
</evidence>
<proteinExistence type="inferred from homology"/>
<dbReference type="PANTHER" id="PTHR30627:SF2">
    <property type="entry name" value="PEPTIDOGLYCAN D,D-TRANSPEPTIDASE MRDA"/>
    <property type="match status" value="1"/>
</dbReference>
<feature type="transmembrane region" description="Helical" evidence="15">
    <location>
        <begin position="70"/>
        <end position="90"/>
    </location>
</feature>
<evidence type="ECO:0000256" key="15">
    <source>
        <dbReference type="SAM" id="Phobius"/>
    </source>
</evidence>
<dbReference type="GO" id="GO:0071972">
    <property type="term" value="F:peptidoglycan L,D-transpeptidase activity"/>
    <property type="evidence" value="ECO:0007669"/>
    <property type="project" value="TreeGrafter"/>
</dbReference>
<evidence type="ECO:0000256" key="7">
    <source>
        <dbReference type="ARBA" id="ARBA00022692"/>
    </source>
</evidence>
<dbReference type="GO" id="GO:0008360">
    <property type="term" value="P:regulation of cell shape"/>
    <property type="evidence" value="ECO:0007669"/>
    <property type="project" value="UniProtKB-KW"/>
</dbReference>
<dbReference type="EMBL" id="CP003642">
    <property type="protein sequence ID" value="AFZ24808.1"/>
    <property type="molecule type" value="Genomic_DNA"/>
</dbReference>
<reference evidence="18 19" key="1">
    <citation type="submission" date="2012-06" db="EMBL/GenBank/DDBJ databases">
        <title>Finished chromosome of genome of Cylindrospermum stagnale PCC 7417.</title>
        <authorList>
            <consortium name="US DOE Joint Genome Institute"/>
            <person name="Gugger M."/>
            <person name="Coursin T."/>
            <person name="Rippka R."/>
            <person name="Tandeau De Marsac N."/>
            <person name="Huntemann M."/>
            <person name="Wei C.-L."/>
            <person name="Han J."/>
            <person name="Detter J.C."/>
            <person name="Han C."/>
            <person name="Tapia R."/>
            <person name="Chen A."/>
            <person name="Kyrpides N."/>
            <person name="Mavromatis K."/>
            <person name="Markowitz V."/>
            <person name="Szeto E."/>
            <person name="Ivanova N."/>
            <person name="Pagani I."/>
            <person name="Pati A."/>
            <person name="Goodwin L."/>
            <person name="Nordberg H.P."/>
            <person name="Cantor M.N."/>
            <person name="Hua S.X."/>
            <person name="Woyke T."/>
            <person name="Kerfeld C.A."/>
        </authorList>
    </citation>
    <scope>NUCLEOTIDE SEQUENCE [LARGE SCALE GENOMIC DNA]</scope>
    <source>
        <strain evidence="18 19">PCC 7417</strain>
    </source>
</reference>
<protein>
    <submittedName>
        <fullName evidence="18">Penicillin-binding protein 2</fullName>
    </submittedName>
</protein>
<dbReference type="GO" id="GO:0009002">
    <property type="term" value="F:serine-type D-Ala-D-Ala carboxypeptidase activity"/>
    <property type="evidence" value="ECO:0007669"/>
    <property type="project" value="InterPro"/>
</dbReference>
<sequence>MTLWFIVSAKNNRLGIYTPIVLFSIPGSIYEKFYTDIADHRIFLGLMDILPTSLLSIKKDTRTVGRGFQSIFLIVFTLLMMSGIGTRLAYLQISEGTKLRQRAEANRIRMILKQPERGNIFDRKGKLLASTRYPRSVYLWPMAHTKPSWSVVGPRLAKILDIPQSEMEQKLEKAGANSSSLIRIARDLNEAQITVLKEYTNELSGVEINTEAVRYYPHGDKLAHILGYTRELTAEQLEKRKQEGYRLGDVIGQMGVEKAYEQTLRGEWGGQQVEVDGAGRPIRVVGDKQAKAGNDLHLTIDLDLQKAADKALGKYQGAIVAIDPNNGAVLAMTSHPTFDPNIFSKQKLSEKDWKSVQGKDHPLVNRALSAFPPASTYKIITTTAGLESGKFSPDTVLQTFGSLTIGGVTFGEWNHAGFGPLGFPEAMAMSSDTFFYQVGRKVGGPTLIEWSRKYGFGQKTGIEFVNEESKGLVPDEIWKQKVFKIPWTVGDTINMSIGQGALQVTPLQAAIMFAVPANGGYRVKPHLLKDHEQAKSWRESLEMKPSTLKVLRDGLRKVVSDGTGKRLNVPSIAPASGKSGTAEAGAGRPNHTWFGAYAPSDKPEIVVVAFGENSGDHGGTICGPMALQVLEAYFQHNYPGKYQKAQSGESETETHNSANTTDD</sequence>
<dbReference type="GO" id="GO:0009252">
    <property type="term" value="P:peptidoglycan biosynthetic process"/>
    <property type="evidence" value="ECO:0007669"/>
    <property type="project" value="UniProtKB-KW"/>
</dbReference>
<feature type="domain" description="Penicillin-binding protein dimerisation" evidence="17">
    <location>
        <begin position="114"/>
        <end position="284"/>
    </location>
</feature>
<dbReference type="GO" id="GO:0008658">
    <property type="term" value="F:penicillin binding"/>
    <property type="evidence" value="ECO:0007669"/>
    <property type="project" value="InterPro"/>
</dbReference>
<keyword evidence="10" id="KW-0573">Peptidoglycan synthesis</keyword>
<dbReference type="InterPro" id="IPR017790">
    <property type="entry name" value="Penicillin-binding_protein_2"/>
</dbReference>
<dbReference type="STRING" id="56107.Cylst_2602"/>
<dbReference type="PANTHER" id="PTHR30627">
    <property type="entry name" value="PEPTIDOGLYCAN D,D-TRANSPEPTIDASE"/>
    <property type="match status" value="1"/>
</dbReference>
<name>K9WX67_9NOST</name>
<keyword evidence="4" id="KW-1003">Cell membrane</keyword>
<dbReference type="GO" id="GO:0005886">
    <property type="term" value="C:plasma membrane"/>
    <property type="evidence" value="ECO:0007669"/>
    <property type="project" value="UniProtKB-SubCell"/>
</dbReference>
<dbReference type="KEGG" id="csg:Cylst_2602"/>